<dbReference type="AlphaFoldDB" id="A0A2S7EZP7"/>
<feature type="chain" id="PRO_5015529743" evidence="2">
    <location>
        <begin position="23"/>
        <end position="329"/>
    </location>
</feature>
<evidence type="ECO:0000259" key="3">
    <source>
        <dbReference type="Pfam" id="PF01464"/>
    </source>
</evidence>
<dbReference type="PANTHER" id="PTHR37423:SF2">
    <property type="entry name" value="MEMBRANE-BOUND LYTIC MUREIN TRANSGLYCOSYLASE C"/>
    <property type="match status" value="1"/>
</dbReference>
<name>A0A2S7EZP7_9XANT</name>
<dbReference type="GO" id="GO:0008933">
    <property type="term" value="F:peptidoglycan lytic transglycosylase activity"/>
    <property type="evidence" value="ECO:0007669"/>
    <property type="project" value="InterPro"/>
</dbReference>
<dbReference type="SUPFAM" id="SSF53955">
    <property type="entry name" value="Lysozyme-like"/>
    <property type="match status" value="1"/>
</dbReference>
<gene>
    <name evidence="4" type="ORF">XpopCFBP1817_03635</name>
</gene>
<evidence type="ECO:0000256" key="2">
    <source>
        <dbReference type="SAM" id="SignalP"/>
    </source>
</evidence>
<dbReference type="Gene3D" id="1.10.530.10">
    <property type="match status" value="1"/>
</dbReference>
<accession>A0A2S7EZP7</accession>
<comment type="similarity">
    <text evidence="1">Belongs to the transglycosylase Slt family.</text>
</comment>
<protein>
    <submittedName>
        <fullName evidence="4">Transglycosylase</fullName>
    </submittedName>
</protein>
<dbReference type="GO" id="GO:0016020">
    <property type="term" value="C:membrane"/>
    <property type="evidence" value="ECO:0007669"/>
    <property type="project" value="InterPro"/>
</dbReference>
<organism evidence="4 5">
    <name type="scientific">Xanthomonas populi</name>
    <dbReference type="NCBI Taxonomy" id="53414"/>
    <lineage>
        <taxon>Bacteria</taxon>
        <taxon>Pseudomonadati</taxon>
        <taxon>Pseudomonadota</taxon>
        <taxon>Gammaproteobacteria</taxon>
        <taxon>Lysobacterales</taxon>
        <taxon>Lysobacteraceae</taxon>
        <taxon>Xanthomonas</taxon>
    </lineage>
</organism>
<dbReference type="RefSeq" id="WP_128416036.1">
    <property type="nucleotide sequence ID" value="NZ_MDEJ01000013.1"/>
</dbReference>
<evidence type="ECO:0000256" key="1">
    <source>
        <dbReference type="ARBA" id="ARBA00007734"/>
    </source>
</evidence>
<dbReference type="PROSITE" id="PS00922">
    <property type="entry name" value="TRANSGLYCOSYLASE"/>
    <property type="match status" value="1"/>
</dbReference>
<keyword evidence="5" id="KW-1185">Reference proteome</keyword>
<dbReference type="InterPro" id="IPR000189">
    <property type="entry name" value="Transglyc_AS"/>
</dbReference>
<comment type="caution">
    <text evidence="4">The sequence shown here is derived from an EMBL/GenBank/DDBJ whole genome shotgun (WGS) entry which is preliminary data.</text>
</comment>
<proteinExistence type="inferred from homology"/>
<evidence type="ECO:0000313" key="4">
    <source>
        <dbReference type="EMBL" id="PPU98623.1"/>
    </source>
</evidence>
<dbReference type="CDD" id="cd00254">
    <property type="entry name" value="LT-like"/>
    <property type="match status" value="1"/>
</dbReference>
<dbReference type="InterPro" id="IPR023346">
    <property type="entry name" value="Lysozyme-like_dom_sf"/>
</dbReference>
<dbReference type="GO" id="GO:0000270">
    <property type="term" value="P:peptidoglycan metabolic process"/>
    <property type="evidence" value="ECO:0007669"/>
    <property type="project" value="InterPro"/>
</dbReference>
<sequence>MKGMSRLLGLLFVALSAAPVSAGTLYKCVSDDGITSYLSKRQRGAICSVISSYTPDRSARRTPPSSVRPTSGAIASPVRSIATIDSGVPSTILSQPVSQPPRRAAEVASAVVPRALPVSETSIVQASVAAGVNPRRVVSGQVYSYMKDGVRHYTSARPRQVASIEGLRTIHYSFIETCYACAAKPGVNFGEIRLNTNAYQQEITAAAREFGVEESIVRAIIHAESAYNPLALSRAGAQGLMQLMPGTARRFGVSDAYDVSQNIRGGVQYLAWLLKRFNGDFTLAAAGYNAGEGAVDRYGGVPPYSETKRYVQRVGLLAGRYRGQTTAAN</sequence>
<reference evidence="5" key="1">
    <citation type="submission" date="2016-08" db="EMBL/GenBank/DDBJ databases">
        <authorList>
            <person name="Merda D."/>
            <person name="Briand M."/>
            <person name="Taghouti G."/>
            <person name="Carrere S."/>
            <person name="Gouzy J."/>
            <person name="Portier P."/>
            <person name="Jacques M.-A."/>
            <person name="Fischer-Le Saux M."/>
        </authorList>
    </citation>
    <scope>NUCLEOTIDE SEQUENCE [LARGE SCALE GENOMIC DNA]</scope>
    <source>
        <strain evidence="5">CFBP1817</strain>
    </source>
</reference>
<evidence type="ECO:0000313" key="5">
    <source>
        <dbReference type="Proteomes" id="UP000239939"/>
    </source>
</evidence>
<feature type="signal peptide" evidence="2">
    <location>
        <begin position="1"/>
        <end position="22"/>
    </location>
</feature>
<dbReference type="PANTHER" id="PTHR37423">
    <property type="entry name" value="SOLUBLE LYTIC MUREIN TRANSGLYCOSYLASE-RELATED"/>
    <property type="match status" value="1"/>
</dbReference>
<dbReference type="OrthoDB" id="9815002at2"/>
<dbReference type="Proteomes" id="UP000239939">
    <property type="component" value="Unassembled WGS sequence"/>
</dbReference>
<dbReference type="EMBL" id="MDEJ01000013">
    <property type="protein sequence ID" value="PPU98623.1"/>
    <property type="molecule type" value="Genomic_DNA"/>
</dbReference>
<dbReference type="InterPro" id="IPR008258">
    <property type="entry name" value="Transglycosylase_SLT_dom_1"/>
</dbReference>
<dbReference type="Pfam" id="PF01464">
    <property type="entry name" value="SLT"/>
    <property type="match status" value="1"/>
</dbReference>
<feature type="domain" description="Transglycosylase SLT" evidence="3">
    <location>
        <begin position="203"/>
        <end position="300"/>
    </location>
</feature>
<keyword evidence="2" id="KW-0732">Signal</keyword>